<evidence type="ECO:0000313" key="2">
    <source>
        <dbReference type="EMBL" id="GAA1643059.1"/>
    </source>
</evidence>
<sequence length="319" mass="35630">MATDEIQARLRELEAELEEYADQRGEILLEIAAARVELGEPDRAVVVWRDLIAEGGEDSDYARVALAEYLFSVGQDENARAELAALKATRRTSGGGWQLAAELLEERGELAEALVWFTMATERFTTEELATLGEDAGWASLPGMLVRSRRGVRRGMGLAPDDTDQLVPTEEEIQELFRRPFPSTEEAMDTLRAHRGVPTEVRILFWPRSEFDAACEQWPDAIDQGASQAQYYRNLETKLDAMASEGARRVSAVPCSVESFAAYLDAAGERPLDSSAARRDYLDARYSEGHYRQWPPPRNQPCWCGSGTKYKKCCGAPTR</sequence>
<proteinExistence type="predicted"/>
<feature type="coiled-coil region" evidence="1">
    <location>
        <begin position="3"/>
        <end position="30"/>
    </location>
</feature>
<accession>A0ABN2FEA4</accession>
<dbReference type="Proteomes" id="UP001501319">
    <property type="component" value="Unassembled WGS sequence"/>
</dbReference>
<name>A0ABN2FEA4_9ACTN</name>
<evidence type="ECO:0000256" key="1">
    <source>
        <dbReference type="SAM" id="Coils"/>
    </source>
</evidence>
<dbReference type="InterPro" id="IPR004027">
    <property type="entry name" value="SEC_C_motif"/>
</dbReference>
<dbReference type="Pfam" id="PF02810">
    <property type="entry name" value="SEC-C"/>
    <property type="match status" value="1"/>
</dbReference>
<evidence type="ECO:0000313" key="3">
    <source>
        <dbReference type="Proteomes" id="UP001501319"/>
    </source>
</evidence>
<reference evidence="2 3" key="1">
    <citation type="journal article" date="2019" name="Int. J. Syst. Evol. Microbiol.">
        <title>The Global Catalogue of Microorganisms (GCM) 10K type strain sequencing project: providing services to taxonomists for standard genome sequencing and annotation.</title>
        <authorList>
            <consortium name="The Broad Institute Genomics Platform"/>
            <consortium name="The Broad Institute Genome Sequencing Center for Infectious Disease"/>
            <person name="Wu L."/>
            <person name="Ma J."/>
        </authorList>
    </citation>
    <scope>NUCLEOTIDE SEQUENCE [LARGE SCALE GENOMIC DNA]</scope>
    <source>
        <strain evidence="2 3">JCM 14306</strain>
    </source>
</reference>
<keyword evidence="3" id="KW-1185">Reference proteome</keyword>
<organism evidence="2 3">
    <name type="scientific">Kribbella alba</name>
    <dbReference type="NCBI Taxonomy" id="190197"/>
    <lineage>
        <taxon>Bacteria</taxon>
        <taxon>Bacillati</taxon>
        <taxon>Actinomycetota</taxon>
        <taxon>Actinomycetes</taxon>
        <taxon>Propionibacteriales</taxon>
        <taxon>Kribbellaceae</taxon>
        <taxon>Kribbella</taxon>
    </lineage>
</organism>
<dbReference type="Gene3D" id="3.10.450.50">
    <property type="match status" value="1"/>
</dbReference>
<dbReference type="InterPro" id="IPR011990">
    <property type="entry name" value="TPR-like_helical_dom_sf"/>
</dbReference>
<keyword evidence="1" id="KW-0175">Coiled coil</keyword>
<dbReference type="SUPFAM" id="SSF48452">
    <property type="entry name" value="TPR-like"/>
    <property type="match status" value="1"/>
</dbReference>
<dbReference type="EMBL" id="BAAANE010000007">
    <property type="protein sequence ID" value="GAA1643059.1"/>
    <property type="molecule type" value="Genomic_DNA"/>
</dbReference>
<protein>
    <submittedName>
        <fullName evidence="2">SEC-C domain-containing protein</fullName>
    </submittedName>
</protein>
<comment type="caution">
    <text evidence="2">The sequence shown here is derived from an EMBL/GenBank/DDBJ whole genome shotgun (WGS) entry which is preliminary data.</text>
</comment>
<dbReference type="Gene3D" id="1.25.40.10">
    <property type="entry name" value="Tetratricopeptide repeat domain"/>
    <property type="match status" value="1"/>
</dbReference>
<dbReference type="SUPFAM" id="SSF103642">
    <property type="entry name" value="Sec-C motif"/>
    <property type="match status" value="1"/>
</dbReference>
<gene>
    <name evidence="2" type="ORF">GCM10009744_36570</name>
</gene>